<feature type="domain" description="VIT" evidence="3">
    <location>
        <begin position="60"/>
        <end position="196"/>
    </location>
</feature>
<evidence type="ECO:0000313" key="5">
    <source>
        <dbReference type="Proteomes" id="UP001208570"/>
    </source>
</evidence>
<dbReference type="Proteomes" id="UP001208570">
    <property type="component" value="Unassembled WGS sequence"/>
</dbReference>
<organism evidence="4 5">
    <name type="scientific">Paralvinella palmiformis</name>
    <dbReference type="NCBI Taxonomy" id="53620"/>
    <lineage>
        <taxon>Eukaryota</taxon>
        <taxon>Metazoa</taxon>
        <taxon>Spiralia</taxon>
        <taxon>Lophotrochozoa</taxon>
        <taxon>Annelida</taxon>
        <taxon>Polychaeta</taxon>
        <taxon>Sedentaria</taxon>
        <taxon>Canalipalpata</taxon>
        <taxon>Terebellida</taxon>
        <taxon>Terebelliformia</taxon>
        <taxon>Alvinellidae</taxon>
        <taxon>Paralvinella</taxon>
    </lineage>
</organism>
<dbReference type="SMART" id="SM00327">
    <property type="entry name" value="VWA"/>
    <property type="match status" value="1"/>
</dbReference>
<evidence type="ECO:0000259" key="3">
    <source>
        <dbReference type="PROSITE" id="PS51468"/>
    </source>
</evidence>
<gene>
    <name evidence="4" type="ORF">LSH36_120g02037</name>
</gene>
<sequence>MSVYVLSMPCLAFSCLWLVVCMMATSEVNSLKPRDTPLRQINNMVYVIYNQLSVANGQFGSSGRLKREASVTDPEIQELMVTSKIISRFGTVSIDSLVHNPAFDDREITFQILLPEEAFISNFTMLINGEMYVAEVVSKEEAQKRYKEAQKKNVTAGLVENKSWKPAEKVRGMERFEVSVNIGANSSVQFTLNYLELLRRRSGLYEQRISIRPNQIVDHLSISVRLFEQQGITEWQVIEPYGSNSLEMIDTSVYEQQEENMMEINFSPSVERQNEMSTKDEVGLHGDFVVRYDVDHDDRAGLIQISNGFFVHFFSPSDYTVVLPKNVIFVIDISGSMGGIKIDKVRESMPVILRQLKEDDKFMLLLFDDQQNNWPKDARLMPANRDNIEAAIGYVKKNVHSKGGTNINDALVMAAKYFGRAQFGANMIVFLTDGDPTSGVTDTKEIQQNVEKATGGMVSIFSLGYGFSMNFDFLHALSYRNNGMAQRIYDDLDADLQLKSFFDEVGSPLLYDVKLHFPVEIVSSITQTSFPQFFAGSEIVVAGRLKEAPKRWNLTINAMSLTPIMISKPVITESTIQVYAGDVVSLCAESAKAGSTPQTAVPCHQVWGDADHFCGEVVAMVTFWCCSIVSFSALYLGCSV</sequence>
<dbReference type="PANTHER" id="PTHR10338:SF108">
    <property type="entry name" value="INTER-ALPHA-TRYPSIN INHIBITOR HEAVY CHAIN H4-LIKE PROTEIN"/>
    <property type="match status" value="1"/>
</dbReference>
<reference evidence="4" key="1">
    <citation type="journal article" date="2023" name="Mol. Biol. Evol.">
        <title>Third-Generation Sequencing Reveals the Adaptive Role of the Epigenome in Three Deep-Sea Polychaetes.</title>
        <authorList>
            <person name="Perez M."/>
            <person name="Aroh O."/>
            <person name="Sun Y."/>
            <person name="Lan Y."/>
            <person name="Juniper S.K."/>
            <person name="Young C.R."/>
            <person name="Angers B."/>
            <person name="Qian P.Y."/>
        </authorList>
    </citation>
    <scope>NUCLEOTIDE SEQUENCE</scope>
    <source>
        <strain evidence="4">P08H-3</strain>
    </source>
</reference>
<dbReference type="SUPFAM" id="SSF53300">
    <property type="entry name" value="vWA-like"/>
    <property type="match status" value="1"/>
</dbReference>
<keyword evidence="1" id="KW-0732">Signal</keyword>
<dbReference type="PROSITE" id="PS51468">
    <property type="entry name" value="VIT"/>
    <property type="match status" value="1"/>
</dbReference>
<dbReference type="PANTHER" id="PTHR10338">
    <property type="entry name" value="INTER-ALPHA-TRYPSIN INHIBITOR HEAVY CHAIN FAMILY MEMBER"/>
    <property type="match status" value="1"/>
</dbReference>
<name>A0AAD9JXL7_9ANNE</name>
<dbReference type="InterPro" id="IPR036465">
    <property type="entry name" value="vWFA_dom_sf"/>
</dbReference>
<dbReference type="EMBL" id="JAODUP010000120">
    <property type="protein sequence ID" value="KAK2161164.1"/>
    <property type="molecule type" value="Genomic_DNA"/>
</dbReference>
<dbReference type="Gene3D" id="3.40.50.410">
    <property type="entry name" value="von Willebrand factor, type A domain"/>
    <property type="match status" value="1"/>
</dbReference>
<feature type="signal peptide" evidence="1">
    <location>
        <begin position="1"/>
        <end position="30"/>
    </location>
</feature>
<evidence type="ECO:0000313" key="4">
    <source>
        <dbReference type="EMBL" id="KAK2161164.1"/>
    </source>
</evidence>
<dbReference type="InterPro" id="IPR050934">
    <property type="entry name" value="ITIH"/>
</dbReference>
<dbReference type="SMART" id="SM00609">
    <property type="entry name" value="VIT"/>
    <property type="match status" value="1"/>
</dbReference>
<evidence type="ECO:0000256" key="1">
    <source>
        <dbReference type="SAM" id="SignalP"/>
    </source>
</evidence>
<proteinExistence type="predicted"/>
<dbReference type="InterPro" id="IPR013694">
    <property type="entry name" value="VIT"/>
</dbReference>
<dbReference type="PROSITE" id="PS50234">
    <property type="entry name" value="VWFA"/>
    <property type="match status" value="1"/>
</dbReference>
<dbReference type="InterPro" id="IPR002035">
    <property type="entry name" value="VWF_A"/>
</dbReference>
<feature type="chain" id="PRO_5042153490" evidence="1">
    <location>
        <begin position="31"/>
        <end position="640"/>
    </location>
</feature>
<dbReference type="Pfam" id="PF13768">
    <property type="entry name" value="VWA_3"/>
    <property type="match status" value="1"/>
</dbReference>
<accession>A0AAD9JXL7</accession>
<comment type="caution">
    <text evidence="4">The sequence shown here is derived from an EMBL/GenBank/DDBJ whole genome shotgun (WGS) entry which is preliminary data.</text>
</comment>
<protein>
    <submittedName>
        <fullName evidence="4">Uncharacterized protein</fullName>
    </submittedName>
</protein>
<dbReference type="Pfam" id="PF08487">
    <property type="entry name" value="VIT"/>
    <property type="match status" value="1"/>
</dbReference>
<feature type="domain" description="VWFA" evidence="2">
    <location>
        <begin position="326"/>
        <end position="505"/>
    </location>
</feature>
<evidence type="ECO:0000259" key="2">
    <source>
        <dbReference type="PROSITE" id="PS50234"/>
    </source>
</evidence>
<dbReference type="AlphaFoldDB" id="A0AAD9JXL7"/>
<keyword evidence="5" id="KW-1185">Reference proteome</keyword>